<name>A0A1E3SMI3_MYCIE</name>
<evidence type="ECO:0008006" key="4">
    <source>
        <dbReference type="Google" id="ProtNLM"/>
    </source>
</evidence>
<evidence type="ECO:0000313" key="2">
    <source>
        <dbReference type="EMBL" id="ORB07728.1"/>
    </source>
</evidence>
<dbReference type="STRING" id="28445.BHQ20_00490"/>
<dbReference type="Proteomes" id="UP000192739">
    <property type="component" value="Unassembled WGS sequence"/>
</dbReference>
<sequence length="323" mass="35113">MPFVTDILGPRRPLAPPAPPLVAGRRRRTSTIDTHPGDGRGSVVDLRARDVDGADVLAQVRVRAHLVDFVIEDITCTADGGLPQNHLRELRGCRVGAGFRSKVGKLLPEEVQRSSLLHLLLDDWVGASLVSGYSNQYTSIVLGVEEKLPSGVADRISGICAGFAPEASLIDYARRHDVIPTGRGPVAPPLDGLHDVEPLRARGMRRFRRLDMWPTDAGSAEFDAHFRDTHMDDDLVETIVHEYTVAGTLDTATRTITSVDAEVRVLPWQECPGAIGSAARVTGMSLNDIRDRVRAEFVGTSTCTHLNDTLRALADLGALLDLR</sequence>
<reference evidence="2 3" key="1">
    <citation type="submission" date="2017-02" db="EMBL/GenBank/DDBJ databases">
        <title>The new phylogeny of genus Mycobacterium.</title>
        <authorList>
            <person name="Tortoli E."/>
            <person name="Trovato A."/>
            <person name="Cirillo D.M."/>
        </authorList>
    </citation>
    <scope>NUCLEOTIDE SEQUENCE [LARGE SCALE GENOMIC DNA]</scope>
    <source>
        <strain evidence="2 3">DSM 44049</strain>
    </source>
</reference>
<proteinExistence type="predicted"/>
<evidence type="ECO:0000313" key="3">
    <source>
        <dbReference type="Proteomes" id="UP000192739"/>
    </source>
</evidence>
<dbReference type="InterPro" id="IPR021312">
    <property type="entry name" value="DUF2889"/>
</dbReference>
<organism evidence="2 3">
    <name type="scientific">Mycobacterium intermedium</name>
    <dbReference type="NCBI Taxonomy" id="28445"/>
    <lineage>
        <taxon>Bacteria</taxon>
        <taxon>Bacillati</taxon>
        <taxon>Actinomycetota</taxon>
        <taxon>Actinomycetes</taxon>
        <taxon>Mycobacteriales</taxon>
        <taxon>Mycobacteriaceae</taxon>
        <taxon>Mycobacterium</taxon>
        <taxon>Mycobacterium simiae complex</taxon>
    </lineage>
</organism>
<gene>
    <name evidence="2" type="ORF">BST27_09210</name>
</gene>
<protein>
    <recommendedName>
        <fullName evidence="4">DUF2889 domain-containing protein</fullName>
    </recommendedName>
</protein>
<dbReference type="EMBL" id="MVHT01000018">
    <property type="protein sequence ID" value="ORB07728.1"/>
    <property type="molecule type" value="Genomic_DNA"/>
</dbReference>
<comment type="caution">
    <text evidence="2">The sequence shown here is derived from an EMBL/GenBank/DDBJ whole genome shotgun (WGS) entry which is preliminary data.</text>
</comment>
<dbReference type="OrthoDB" id="7530149at2"/>
<accession>A0A1E3SMI3</accession>
<dbReference type="Pfam" id="PF11136">
    <property type="entry name" value="DUF2889"/>
    <property type="match status" value="1"/>
</dbReference>
<evidence type="ECO:0000256" key="1">
    <source>
        <dbReference type="SAM" id="MobiDB-lite"/>
    </source>
</evidence>
<dbReference type="AlphaFoldDB" id="A0A1E3SMI3"/>
<feature type="region of interest" description="Disordered" evidence="1">
    <location>
        <begin position="1"/>
        <end position="41"/>
    </location>
</feature>
<keyword evidence="3" id="KW-1185">Reference proteome</keyword>
<dbReference type="RefSeq" id="WP_069417125.1">
    <property type="nucleotide sequence ID" value="NZ_CBCRZH010000001.1"/>
</dbReference>